<evidence type="ECO:0000313" key="5">
    <source>
        <dbReference type="Proteomes" id="UP000002629"/>
    </source>
</evidence>
<organism evidence="4 5">
    <name type="scientific">Caulobacter segnis (strain ATCC 21756 / DSM 7131 / JCM 7823 / NBRC 15250 / LMG 17158 / TK0059)</name>
    <name type="common">Mycoplana segnis</name>
    <dbReference type="NCBI Taxonomy" id="509190"/>
    <lineage>
        <taxon>Bacteria</taxon>
        <taxon>Pseudomonadati</taxon>
        <taxon>Pseudomonadota</taxon>
        <taxon>Alphaproteobacteria</taxon>
        <taxon>Caulobacterales</taxon>
        <taxon>Caulobacteraceae</taxon>
        <taxon>Caulobacter</taxon>
    </lineage>
</organism>
<evidence type="ECO:0000313" key="4">
    <source>
        <dbReference type="EMBL" id="ADG12346.1"/>
    </source>
</evidence>
<feature type="domain" description="GIY-YIG" evidence="3">
    <location>
        <begin position="6"/>
        <end position="83"/>
    </location>
</feature>
<dbReference type="KEGG" id="cse:Cseg_3928"/>
<dbReference type="InterPro" id="IPR035901">
    <property type="entry name" value="GIY-YIG_endonuc_sf"/>
</dbReference>
<accession>D5VPC3</accession>
<evidence type="ECO:0000259" key="3">
    <source>
        <dbReference type="PROSITE" id="PS50164"/>
    </source>
</evidence>
<sequence length="142" mass="16506">MVPREAWIAVYMMADRYRGTLYAGVTAQFITRITDHREGRGSGFTRRYGLTRLVWYEEHMLMTEAIQRETSIKRWPRQWKINLIERDNPRWDDLYAAVFEWTPVPKWTPNSPLTSPTSPETAPSAPGRGATGRPIGRGPDRR</sequence>
<dbReference type="HOGENOM" id="CLU_135650_3_0_5"/>
<comment type="similarity">
    <text evidence="1">Belongs to the UPF0213 family.</text>
</comment>
<feature type="compositionally biased region" description="Low complexity" evidence="2">
    <location>
        <begin position="108"/>
        <end position="126"/>
    </location>
</feature>
<name>D5VPC3_CAUST</name>
<evidence type="ECO:0000256" key="2">
    <source>
        <dbReference type="SAM" id="MobiDB-lite"/>
    </source>
</evidence>
<dbReference type="InterPro" id="IPR050190">
    <property type="entry name" value="UPF0213_domain"/>
</dbReference>
<dbReference type="PROSITE" id="PS50164">
    <property type="entry name" value="GIY_YIG"/>
    <property type="match status" value="1"/>
</dbReference>
<dbReference type="CDD" id="cd10448">
    <property type="entry name" value="GIY-YIG_unchar_3"/>
    <property type="match status" value="1"/>
</dbReference>
<protein>
    <submittedName>
        <fullName evidence="4">Excinuclease ABC C subunit domain protein</fullName>
    </submittedName>
</protein>
<dbReference type="EMBL" id="CP002008">
    <property type="protein sequence ID" value="ADG12346.1"/>
    <property type="molecule type" value="Genomic_DNA"/>
</dbReference>
<dbReference type="eggNOG" id="COG2827">
    <property type="taxonomic scope" value="Bacteria"/>
</dbReference>
<dbReference type="Proteomes" id="UP000002629">
    <property type="component" value="Chromosome"/>
</dbReference>
<dbReference type="AlphaFoldDB" id="D5VPC3"/>
<reference evidence="5" key="1">
    <citation type="journal article" date="2011" name="J. Bacteriol.">
        <title>Genome sequences of eight morphologically diverse alphaproteobacteria.</title>
        <authorList>
            <consortium name="US DOE Joint Genome Institute"/>
            <person name="Brown P.J."/>
            <person name="Kysela D.T."/>
            <person name="Buechlein A."/>
            <person name="Hemmerich C."/>
            <person name="Brun Y.V."/>
        </authorList>
    </citation>
    <scope>NUCLEOTIDE SEQUENCE [LARGE SCALE GENOMIC DNA]</scope>
    <source>
        <strain evidence="5">ATCC 21756 / DSM 7131 / JCM 7823 / NBRC 15250 / LMG 17158 / TK0059</strain>
    </source>
</reference>
<proteinExistence type="inferred from homology"/>
<dbReference type="Gene3D" id="3.40.1440.10">
    <property type="entry name" value="GIY-YIG endonuclease"/>
    <property type="match status" value="1"/>
</dbReference>
<feature type="region of interest" description="Disordered" evidence="2">
    <location>
        <begin position="104"/>
        <end position="142"/>
    </location>
</feature>
<gene>
    <name evidence="4" type="ordered locus">Cseg_3928</name>
</gene>
<evidence type="ECO:0000256" key="1">
    <source>
        <dbReference type="ARBA" id="ARBA00007435"/>
    </source>
</evidence>
<dbReference type="PANTHER" id="PTHR34477">
    <property type="entry name" value="UPF0213 PROTEIN YHBQ"/>
    <property type="match status" value="1"/>
</dbReference>
<dbReference type="InterPro" id="IPR000305">
    <property type="entry name" value="GIY-YIG_endonuc"/>
</dbReference>
<dbReference type="STRING" id="509190.Cseg_3928"/>
<dbReference type="SUPFAM" id="SSF82771">
    <property type="entry name" value="GIY-YIG endonuclease"/>
    <property type="match status" value="1"/>
</dbReference>
<dbReference type="PANTHER" id="PTHR34477:SF5">
    <property type="entry name" value="BSL5627 PROTEIN"/>
    <property type="match status" value="1"/>
</dbReference>
<dbReference type="Pfam" id="PF01541">
    <property type="entry name" value="GIY-YIG"/>
    <property type="match status" value="1"/>
</dbReference>